<dbReference type="InterPro" id="IPR052516">
    <property type="entry name" value="N-heterocyclic_Hydroxylase"/>
</dbReference>
<evidence type="ECO:0000313" key="3">
    <source>
        <dbReference type="Proteomes" id="UP001596166"/>
    </source>
</evidence>
<feature type="domain" description="Aldehyde oxidase/xanthine dehydrogenase a/b hammerhead" evidence="1">
    <location>
        <begin position="210"/>
        <end position="288"/>
    </location>
</feature>
<dbReference type="InterPro" id="IPR012368">
    <property type="entry name" value="OxRdtase_Mopterin-bd_su_IorB"/>
</dbReference>
<dbReference type="Gene3D" id="3.90.1170.50">
    <property type="entry name" value="Aldehyde oxidase/xanthine dehydrogenase, a/b hammerhead"/>
    <property type="match status" value="1"/>
</dbReference>
<organism evidence="2 3">
    <name type="scientific">Azospirillum himalayense</name>
    <dbReference type="NCBI Taxonomy" id="654847"/>
    <lineage>
        <taxon>Bacteria</taxon>
        <taxon>Pseudomonadati</taxon>
        <taxon>Pseudomonadota</taxon>
        <taxon>Alphaproteobacteria</taxon>
        <taxon>Rhodospirillales</taxon>
        <taxon>Azospirillaceae</taxon>
        <taxon>Azospirillum</taxon>
    </lineage>
</organism>
<sequence>MTTVDLSRRGFLKASALVGGGFAIGLLSPEGLSAALAQGADKPLPSPDFFVRVGADDLVTVIVNKTEMGQGVYTGIAMLVAEELEADWSKIRVETAPVNEVYRSTRNNMQLTSGSSSMLSSWDVYRPAGAALRTMLIAAAATEWNVPAAECRAENNTVLHSPTGRRLSYGHLAAAAEKMPIPKSVTLKEPSAFTLIGKSLPRLDSTEKSTGRAIFGMDMDLPDLRIAVVAHPPVLGATIKSIDASKAKAVRGVRLVAPTPYGVAVVADSFWQAVKGREALAIDWDLGPNAALSSDKLVSQYAEMAKAPGSVARKNGDPAAALAKADRRLDMEYDVPYLAHAPMEPLNCTVDLRRDHCEIWVGTQFQSGDHKAAMKATGLKPEQVTIHTLYAGGSFGRRVNAHADFVLTAIEVAKVAKAPVKVVWTREDDMRSWYYRPMAYDRISVGLDGNGRVAAWQQTIVSQSIAAGTEFEAQVHRNGLDMSAVAGAANMPYAIPNLQVDLHTPTHDVPVLWWRSVGSSHTGFVVESVIDELAHAAGRDPVDFRAEMLVKSPRHVAVLKLAADKAGWGKPLPPGVAQGVAVFVTFGTYVAHVVEVSTDKGKIKVQRVVTAVDCGLPINPRTIQAQMESAAVFTLSAALYGEITIKGGAVQQSNFHDYQVLRMDECPKIEVHIVPSAERPTGVGEPAVPPLFAAVANAVFAATGTRVRSLPLAKAGMV</sequence>
<dbReference type="RefSeq" id="WP_376997709.1">
    <property type="nucleotide sequence ID" value="NZ_JBHSLC010000071.1"/>
</dbReference>
<name>A0ABW0GEN8_9PROT</name>
<dbReference type="SUPFAM" id="SSF56003">
    <property type="entry name" value="Molybdenum cofactor-binding domain"/>
    <property type="match status" value="2"/>
</dbReference>
<accession>A0ABW0GEN8</accession>
<dbReference type="InterPro" id="IPR037165">
    <property type="entry name" value="AldOxase/xan_DH_Mopterin-bd_sf"/>
</dbReference>
<reference evidence="3" key="1">
    <citation type="journal article" date="2019" name="Int. J. Syst. Evol. Microbiol.">
        <title>The Global Catalogue of Microorganisms (GCM) 10K type strain sequencing project: providing services to taxonomists for standard genome sequencing and annotation.</title>
        <authorList>
            <consortium name="The Broad Institute Genomics Platform"/>
            <consortium name="The Broad Institute Genome Sequencing Center for Infectious Disease"/>
            <person name="Wu L."/>
            <person name="Ma J."/>
        </authorList>
    </citation>
    <scope>NUCLEOTIDE SEQUENCE [LARGE SCALE GENOMIC DNA]</scope>
    <source>
        <strain evidence="3">CCUG 58760</strain>
    </source>
</reference>
<dbReference type="InterPro" id="IPR006311">
    <property type="entry name" value="TAT_signal"/>
</dbReference>
<comment type="caution">
    <text evidence="2">The sequence shown here is derived from an EMBL/GenBank/DDBJ whole genome shotgun (WGS) entry which is preliminary data.</text>
</comment>
<dbReference type="InterPro" id="IPR000674">
    <property type="entry name" value="Ald_Oxase/Xan_DH_a/b"/>
</dbReference>
<gene>
    <name evidence="2" type="ORF">ACFPMG_23850</name>
</gene>
<evidence type="ECO:0000313" key="2">
    <source>
        <dbReference type="EMBL" id="MFC5358028.1"/>
    </source>
</evidence>
<dbReference type="InterPro" id="IPR008274">
    <property type="entry name" value="AldOxase/xan_DH_MoCoBD1"/>
</dbReference>
<keyword evidence="3" id="KW-1185">Reference proteome</keyword>
<dbReference type="InterPro" id="IPR019546">
    <property type="entry name" value="TAT_signal_bac_arc"/>
</dbReference>
<dbReference type="Gene3D" id="3.30.365.10">
    <property type="entry name" value="Aldehyde oxidase/xanthine dehydrogenase, molybdopterin binding domain"/>
    <property type="match status" value="4"/>
</dbReference>
<dbReference type="NCBIfam" id="TIGR01409">
    <property type="entry name" value="TAT_signal_seq"/>
    <property type="match status" value="1"/>
</dbReference>
<evidence type="ECO:0000259" key="1">
    <source>
        <dbReference type="SMART" id="SM01008"/>
    </source>
</evidence>
<dbReference type="PANTHER" id="PTHR47495">
    <property type="entry name" value="ALDEHYDE DEHYDROGENASE"/>
    <property type="match status" value="1"/>
</dbReference>
<dbReference type="PIRSF" id="PIRSF036389">
    <property type="entry name" value="IOR_B"/>
    <property type="match status" value="1"/>
</dbReference>
<dbReference type="InterPro" id="IPR046867">
    <property type="entry name" value="AldOxase/xan_DH_MoCoBD2"/>
</dbReference>
<dbReference type="PANTHER" id="PTHR47495:SF2">
    <property type="entry name" value="ALDEHYDE DEHYDROGENASE"/>
    <property type="match status" value="1"/>
</dbReference>
<dbReference type="EMBL" id="JBHSLC010000071">
    <property type="protein sequence ID" value="MFC5358028.1"/>
    <property type="molecule type" value="Genomic_DNA"/>
</dbReference>
<dbReference type="Proteomes" id="UP001596166">
    <property type="component" value="Unassembled WGS sequence"/>
</dbReference>
<dbReference type="Pfam" id="PF02738">
    <property type="entry name" value="MoCoBD_1"/>
    <property type="match status" value="1"/>
</dbReference>
<proteinExistence type="predicted"/>
<dbReference type="PROSITE" id="PS51318">
    <property type="entry name" value="TAT"/>
    <property type="match status" value="1"/>
</dbReference>
<dbReference type="Pfam" id="PF20256">
    <property type="entry name" value="MoCoBD_2"/>
    <property type="match status" value="2"/>
</dbReference>
<protein>
    <submittedName>
        <fullName evidence="2">Molybdopterin cofactor-binding domain-containing protein</fullName>
    </submittedName>
</protein>
<dbReference type="SMART" id="SM01008">
    <property type="entry name" value="Ald_Xan_dh_C"/>
    <property type="match status" value="1"/>
</dbReference>